<dbReference type="InterPro" id="IPR018392">
    <property type="entry name" value="LysM"/>
</dbReference>
<evidence type="ECO:0000259" key="2">
    <source>
        <dbReference type="PROSITE" id="PS51782"/>
    </source>
</evidence>
<feature type="compositionally biased region" description="Basic and acidic residues" evidence="1">
    <location>
        <begin position="221"/>
        <end position="240"/>
    </location>
</feature>
<feature type="region of interest" description="Disordered" evidence="1">
    <location>
        <begin position="318"/>
        <end position="371"/>
    </location>
</feature>
<feature type="compositionally biased region" description="Basic and acidic residues" evidence="1">
    <location>
        <begin position="279"/>
        <end position="290"/>
    </location>
</feature>
<dbReference type="InterPro" id="IPR036779">
    <property type="entry name" value="LysM_dom_sf"/>
</dbReference>
<evidence type="ECO:0000256" key="1">
    <source>
        <dbReference type="SAM" id="MobiDB-lite"/>
    </source>
</evidence>
<dbReference type="EMBL" id="JAUSTP010000001">
    <property type="protein sequence ID" value="MDQ0188294.1"/>
    <property type="molecule type" value="Genomic_DNA"/>
</dbReference>
<reference evidence="3 4" key="1">
    <citation type="submission" date="2023-07" db="EMBL/GenBank/DDBJ databases">
        <title>Genomic Encyclopedia of Type Strains, Phase IV (KMG-IV): sequencing the most valuable type-strain genomes for metagenomic binning, comparative biology and taxonomic classification.</title>
        <authorList>
            <person name="Goeker M."/>
        </authorList>
    </citation>
    <scope>NUCLEOTIDE SEQUENCE [LARGE SCALE GENOMIC DNA]</scope>
    <source>
        <strain evidence="3 4">DSM 4006</strain>
    </source>
</reference>
<dbReference type="SUPFAM" id="SSF54106">
    <property type="entry name" value="LysM domain"/>
    <property type="match status" value="1"/>
</dbReference>
<organism evidence="3 4">
    <name type="scientific">Alicyclobacillus cycloheptanicus</name>
    <dbReference type="NCBI Taxonomy" id="1457"/>
    <lineage>
        <taxon>Bacteria</taxon>
        <taxon>Bacillati</taxon>
        <taxon>Bacillota</taxon>
        <taxon>Bacilli</taxon>
        <taxon>Bacillales</taxon>
        <taxon>Alicyclobacillaceae</taxon>
        <taxon>Alicyclobacillus</taxon>
    </lineage>
</organism>
<dbReference type="Proteomes" id="UP001232973">
    <property type="component" value="Unassembled WGS sequence"/>
</dbReference>
<dbReference type="Pfam" id="PF01476">
    <property type="entry name" value="LysM"/>
    <property type="match status" value="1"/>
</dbReference>
<feature type="region of interest" description="Disordered" evidence="1">
    <location>
        <begin position="212"/>
        <end position="302"/>
    </location>
</feature>
<feature type="region of interest" description="Disordered" evidence="1">
    <location>
        <begin position="390"/>
        <end position="413"/>
    </location>
</feature>
<sequence>MSDLDRAPLIRLQIDQEIFQDAVREDDVIDDATVATEVTSFERVSDAYVLEGAIVFAGYIHRGTNGSTASSDALDALSMGLGSHEQVEHLHHRLPFVLRVPVHAQPRGIVNVASRISSWQLAAVSEGWIRIVADLSIVGLSGSSGYHFQCGSQEIGDLFFEQAPDETADPGEQEAPGGVVDATLVDNLNDAVHAAPEVSLDEEWQLVRGRHTDDDGFSEAMDTRPADPETVRQHTERVSEARGGVPAEASDPAAPSDAPAHPSADQDTSAAHAIQAQTEPHRDVPAEARRGAGSNDWSPGSLKEELVGLDKAFTGRGAEAANAPADAKERSSGPADQADATDAGVGSTRASGQVEDLGAARTEPPASTDGHAGIAAFDVEHQVSSEELRSFTMTPEEAPSARAGGAYSGGDEAVTDTRAVSDGDAALLPVRDSAGDGAAEEAPAAGANVVLSAAETGSDAAVAASELWSFVDFNAPERYYTLRFVLVTEEETLDAVADRVGCTRSELLRYNQLSGDTLHPGQAIAVPQATVVPVDTEAV</sequence>
<keyword evidence="4" id="KW-1185">Reference proteome</keyword>
<comment type="caution">
    <text evidence="3">The sequence shown here is derived from an EMBL/GenBank/DDBJ whole genome shotgun (WGS) entry which is preliminary data.</text>
</comment>
<dbReference type="SMART" id="SM00257">
    <property type="entry name" value="LysM"/>
    <property type="match status" value="1"/>
</dbReference>
<dbReference type="PROSITE" id="PS51782">
    <property type="entry name" value="LYSM"/>
    <property type="match status" value="1"/>
</dbReference>
<proteinExistence type="predicted"/>
<feature type="domain" description="LysM" evidence="2">
    <location>
        <begin position="483"/>
        <end position="526"/>
    </location>
</feature>
<evidence type="ECO:0000313" key="4">
    <source>
        <dbReference type="Proteomes" id="UP001232973"/>
    </source>
</evidence>
<dbReference type="RefSeq" id="WP_274455700.1">
    <property type="nucleotide sequence ID" value="NZ_CP067097.1"/>
</dbReference>
<protein>
    <recommendedName>
        <fullName evidence="2">LysM domain-containing protein</fullName>
    </recommendedName>
</protein>
<dbReference type="Gene3D" id="3.10.350.10">
    <property type="entry name" value="LysM domain"/>
    <property type="match status" value="1"/>
</dbReference>
<name>A0ABT9XDB9_9BACL</name>
<evidence type="ECO:0000313" key="3">
    <source>
        <dbReference type="EMBL" id="MDQ0188294.1"/>
    </source>
</evidence>
<gene>
    <name evidence="3" type="ORF">J2S03_000098</name>
</gene>
<accession>A0ABT9XDB9</accession>
<feature type="compositionally biased region" description="Low complexity" evidence="1">
    <location>
        <begin position="246"/>
        <end position="265"/>
    </location>
</feature>